<organism evidence="3 4">
    <name type="scientific">Galendromus occidentalis</name>
    <name type="common">western predatory mite</name>
    <dbReference type="NCBI Taxonomy" id="34638"/>
    <lineage>
        <taxon>Eukaryota</taxon>
        <taxon>Metazoa</taxon>
        <taxon>Ecdysozoa</taxon>
        <taxon>Arthropoda</taxon>
        <taxon>Chelicerata</taxon>
        <taxon>Arachnida</taxon>
        <taxon>Acari</taxon>
        <taxon>Parasitiformes</taxon>
        <taxon>Mesostigmata</taxon>
        <taxon>Gamasina</taxon>
        <taxon>Phytoseioidea</taxon>
        <taxon>Phytoseiidae</taxon>
        <taxon>Typhlodrominae</taxon>
        <taxon>Galendromus</taxon>
    </lineage>
</organism>
<reference evidence="4" key="1">
    <citation type="submission" date="2025-08" db="UniProtKB">
        <authorList>
            <consortium name="RefSeq"/>
        </authorList>
    </citation>
    <scope>IDENTIFICATION</scope>
</reference>
<evidence type="ECO:0000256" key="1">
    <source>
        <dbReference type="SAM" id="MobiDB-lite"/>
    </source>
</evidence>
<dbReference type="Proteomes" id="UP000694867">
    <property type="component" value="Unplaced"/>
</dbReference>
<name>A0AAJ7P9Q0_9ACAR</name>
<evidence type="ECO:0000313" key="3">
    <source>
        <dbReference type="Proteomes" id="UP000694867"/>
    </source>
</evidence>
<dbReference type="GeneID" id="108863893"/>
<feature type="domain" description="Retrotransposon gag" evidence="2">
    <location>
        <begin position="91"/>
        <end position="178"/>
    </location>
</feature>
<protein>
    <submittedName>
        <fullName evidence="4">Uncharacterized protein LOC108863893</fullName>
    </submittedName>
</protein>
<dbReference type="PANTHER" id="PTHR33194:SF4">
    <property type="entry name" value="CCHC-TYPE DOMAIN-CONTAINING PROTEIN"/>
    <property type="match status" value="1"/>
</dbReference>
<evidence type="ECO:0000259" key="2">
    <source>
        <dbReference type="Pfam" id="PF03732"/>
    </source>
</evidence>
<feature type="compositionally biased region" description="Acidic residues" evidence="1">
    <location>
        <begin position="1"/>
        <end position="11"/>
    </location>
</feature>
<proteinExistence type="predicted"/>
<dbReference type="Pfam" id="PF03732">
    <property type="entry name" value="Retrotrans_gag"/>
    <property type="match status" value="1"/>
</dbReference>
<sequence>MENLDDVEAAENDQPVHQDPQSNQVQPNGTQGELNEPANENSLVRQMQSLVVHTPKDAPKFNGKIDGSDWLRECNRVAAFNSHNEDQKLKSVPFSVTQAASGWFDNTDGEITSWPDFERAFKKRFISATRRSEAARGKLNEIVYEKGESYTAHLGTVIKLCRQVNPNMSPEEIIRKFTTTFSPNQAMSLISRSPKTLDELRDHANLLDETLPYVNGKEDEPSIIAMVRSRPPSRVRFAQQGVARRSPSAQLQSTR</sequence>
<feature type="region of interest" description="Disordered" evidence="1">
    <location>
        <begin position="1"/>
        <end position="39"/>
    </location>
</feature>
<keyword evidence="3" id="KW-1185">Reference proteome</keyword>
<dbReference type="PANTHER" id="PTHR33194">
    <property type="entry name" value="ZINC KNUCKLE DOMAINCONTAINING PROTEIN"/>
    <property type="match status" value="1"/>
</dbReference>
<feature type="compositionally biased region" description="Polar residues" evidence="1">
    <location>
        <begin position="19"/>
        <end position="39"/>
    </location>
</feature>
<dbReference type="InterPro" id="IPR005162">
    <property type="entry name" value="Retrotrans_gag_dom"/>
</dbReference>
<gene>
    <name evidence="4" type="primary">LOC108863893</name>
</gene>
<dbReference type="AlphaFoldDB" id="A0AAJ7P9Q0"/>
<dbReference type="KEGG" id="goe:108863893"/>
<accession>A0AAJ7P9Q0</accession>
<evidence type="ECO:0000313" key="4">
    <source>
        <dbReference type="RefSeq" id="XP_018494085.1"/>
    </source>
</evidence>
<dbReference type="RefSeq" id="XP_018494085.1">
    <property type="nucleotide sequence ID" value="XM_018638569.1"/>
</dbReference>
<feature type="region of interest" description="Disordered" evidence="1">
    <location>
        <begin position="235"/>
        <end position="255"/>
    </location>
</feature>